<feature type="compositionally biased region" description="Polar residues" evidence="1">
    <location>
        <begin position="61"/>
        <end position="71"/>
    </location>
</feature>
<name>A0AA36D841_9BILA</name>
<evidence type="ECO:0000313" key="3">
    <source>
        <dbReference type="Proteomes" id="UP001177023"/>
    </source>
</evidence>
<feature type="compositionally biased region" description="Polar residues" evidence="1">
    <location>
        <begin position="178"/>
        <end position="187"/>
    </location>
</feature>
<organism evidence="2 3">
    <name type="scientific">Mesorhabditis spiculigera</name>
    <dbReference type="NCBI Taxonomy" id="96644"/>
    <lineage>
        <taxon>Eukaryota</taxon>
        <taxon>Metazoa</taxon>
        <taxon>Ecdysozoa</taxon>
        <taxon>Nematoda</taxon>
        <taxon>Chromadorea</taxon>
        <taxon>Rhabditida</taxon>
        <taxon>Rhabditina</taxon>
        <taxon>Rhabditomorpha</taxon>
        <taxon>Rhabditoidea</taxon>
        <taxon>Rhabditidae</taxon>
        <taxon>Mesorhabditinae</taxon>
        <taxon>Mesorhabditis</taxon>
    </lineage>
</organism>
<feature type="compositionally biased region" description="Basic and acidic residues" evidence="1">
    <location>
        <begin position="98"/>
        <end position="113"/>
    </location>
</feature>
<gene>
    <name evidence="2" type="ORF">MSPICULIGERA_LOCUS21008</name>
</gene>
<proteinExistence type="predicted"/>
<evidence type="ECO:0000256" key="1">
    <source>
        <dbReference type="SAM" id="MobiDB-lite"/>
    </source>
</evidence>
<feature type="compositionally biased region" description="Basic residues" evidence="1">
    <location>
        <begin position="43"/>
        <end position="55"/>
    </location>
</feature>
<feature type="non-terminal residue" evidence="2">
    <location>
        <position position="1"/>
    </location>
</feature>
<dbReference type="AlphaFoldDB" id="A0AA36D841"/>
<feature type="compositionally biased region" description="Acidic residues" evidence="1">
    <location>
        <begin position="165"/>
        <end position="176"/>
    </location>
</feature>
<dbReference type="Proteomes" id="UP001177023">
    <property type="component" value="Unassembled WGS sequence"/>
</dbReference>
<comment type="caution">
    <text evidence="2">The sequence shown here is derived from an EMBL/GenBank/DDBJ whole genome shotgun (WGS) entry which is preliminary data.</text>
</comment>
<feature type="region of interest" description="Disordered" evidence="1">
    <location>
        <begin position="1"/>
        <end position="124"/>
    </location>
</feature>
<dbReference type="EMBL" id="CATQJA010002664">
    <property type="protein sequence ID" value="CAJ0582878.1"/>
    <property type="molecule type" value="Genomic_DNA"/>
</dbReference>
<keyword evidence="3" id="KW-1185">Reference proteome</keyword>
<protein>
    <submittedName>
        <fullName evidence="2">Uncharacterized protein</fullName>
    </submittedName>
</protein>
<feature type="region of interest" description="Disordered" evidence="1">
    <location>
        <begin position="158"/>
        <end position="187"/>
    </location>
</feature>
<sequence length="187" mass="20653">MQGLPNGDSSWLEQDHADSSLLSGSEDELNTIESQSPVVTDGKRKRNSHPNRYGKRLLGVNNLNTSSSSEAADQDRPPARCTFRSTASWLTDEEPEDVSMKDADSPMHTEESKNPGQDADDANNNALNCLFQNLQIPEADKLRRKPLLADHSVQAEVFDDRMEEGSQEVVESEEMVVDSTNTGPTSY</sequence>
<reference evidence="2" key="1">
    <citation type="submission" date="2023-06" db="EMBL/GenBank/DDBJ databases">
        <authorList>
            <person name="Delattre M."/>
        </authorList>
    </citation>
    <scope>NUCLEOTIDE SEQUENCE</scope>
    <source>
        <strain evidence="2">AF72</strain>
    </source>
</reference>
<evidence type="ECO:0000313" key="2">
    <source>
        <dbReference type="EMBL" id="CAJ0582878.1"/>
    </source>
</evidence>
<accession>A0AA36D841</accession>